<name>A0A812WX90_SYMPI</name>
<feature type="transmembrane region" description="Helical" evidence="2">
    <location>
        <begin position="167"/>
        <end position="188"/>
    </location>
</feature>
<keyword evidence="4" id="KW-1185">Reference proteome</keyword>
<protein>
    <submittedName>
        <fullName evidence="3">Uncharacterized protein</fullName>
    </submittedName>
</protein>
<keyword evidence="2" id="KW-1133">Transmembrane helix</keyword>
<evidence type="ECO:0000313" key="3">
    <source>
        <dbReference type="EMBL" id="CAE7707633.1"/>
    </source>
</evidence>
<organism evidence="3 4">
    <name type="scientific">Symbiodinium pilosum</name>
    <name type="common">Dinoflagellate</name>
    <dbReference type="NCBI Taxonomy" id="2952"/>
    <lineage>
        <taxon>Eukaryota</taxon>
        <taxon>Sar</taxon>
        <taxon>Alveolata</taxon>
        <taxon>Dinophyceae</taxon>
        <taxon>Suessiales</taxon>
        <taxon>Symbiodiniaceae</taxon>
        <taxon>Symbiodinium</taxon>
    </lineage>
</organism>
<dbReference type="OrthoDB" id="10533200at2759"/>
<keyword evidence="2" id="KW-0472">Membrane</keyword>
<gene>
    <name evidence="3" type="ORF">SPIL2461_LOCUS20003</name>
</gene>
<dbReference type="EMBL" id="CAJNIZ010044994">
    <property type="protein sequence ID" value="CAE7707633.1"/>
    <property type="molecule type" value="Genomic_DNA"/>
</dbReference>
<evidence type="ECO:0000313" key="4">
    <source>
        <dbReference type="Proteomes" id="UP000649617"/>
    </source>
</evidence>
<feature type="region of interest" description="Disordered" evidence="1">
    <location>
        <begin position="206"/>
        <end position="229"/>
    </location>
</feature>
<proteinExistence type="predicted"/>
<evidence type="ECO:0000256" key="2">
    <source>
        <dbReference type="SAM" id="Phobius"/>
    </source>
</evidence>
<dbReference type="AlphaFoldDB" id="A0A812WX90"/>
<accession>A0A812WX90</accession>
<sequence>MFGACVSISVNMVICLLFIFISIDCILAASVVQEPREWRAMAVSLGTLPSDIVRVLLVSETQEGSELDEAGLYIVEWELEVRSNEETGFQEVSENIENLANASSPVAVLFRNVLKALSDISLRWAIIAMKPVTYNGSVLNLTTVPGDPPHTPSDAGENLASDNSASVAAVLLSLMVIPVSASIMRFIFADQRVRRELPAGLVPADASELQKAQRRTKTKATRSMLQEPS</sequence>
<evidence type="ECO:0000256" key="1">
    <source>
        <dbReference type="SAM" id="MobiDB-lite"/>
    </source>
</evidence>
<dbReference type="Proteomes" id="UP000649617">
    <property type="component" value="Unassembled WGS sequence"/>
</dbReference>
<comment type="caution">
    <text evidence="3">The sequence shown here is derived from an EMBL/GenBank/DDBJ whole genome shotgun (WGS) entry which is preliminary data.</text>
</comment>
<reference evidence="3" key="1">
    <citation type="submission" date="2021-02" db="EMBL/GenBank/DDBJ databases">
        <authorList>
            <person name="Dougan E. K."/>
            <person name="Rhodes N."/>
            <person name="Thang M."/>
            <person name="Chan C."/>
        </authorList>
    </citation>
    <scope>NUCLEOTIDE SEQUENCE</scope>
</reference>
<feature type="transmembrane region" description="Helical" evidence="2">
    <location>
        <begin position="12"/>
        <end position="32"/>
    </location>
</feature>
<keyword evidence="2" id="KW-0812">Transmembrane</keyword>